<evidence type="ECO:0000259" key="3">
    <source>
        <dbReference type="Pfam" id="PF13490"/>
    </source>
</evidence>
<sequence length="154" mass="17203">MNTHLSGNLLFKYLEDDLDDLEREKVEAHLEVCEHCVEQLAEVAAIGADEEVFPLELPPVGFADRVMEELSAAQSKVVQLPVRRRSPKFEVFTRFVTAAAVTGFMMLGSYQAAKAGDHSVVNTIQHKVEDVSSNTEAMYVSIHTWFESLSAKIF</sequence>
<comment type="similarity">
    <text evidence="1">Belongs to the zinc-associated anti-sigma factor (ZAS) superfamily. Anti-sigma-W factor family.</text>
</comment>
<protein>
    <recommendedName>
        <fullName evidence="2">Anti-sigma-W factor RsiW</fullName>
    </recommendedName>
</protein>
<evidence type="ECO:0000313" key="5">
    <source>
        <dbReference type="Proteomes" id="UP000602284"/>
    </source>
</evidence>
<dbReference type="RefSeq" id="WP_201631936.1">
    <property type="nucleotide sequence ID" value="NZ_JAEQNB010000001.1"/>
</dbReference>
<dbReference type="EMBL" id="JAEQNB010000001">
    <property type="protein sequence ID" value="MBL0386098.1"/>
    <property type="molecule type" value="Genomic_DNA"/>
</dbReference>
<keyword evidence="5" id="KW-1185">Reference proteome</keyword>
<dbReference type="InterPro" id="IPR041916">
    <property type="entry name" value="Anti_sigma_zinc_sf"/>
</dbReference>
<comment type="caution">
    <text evidence="4">The sequence shown here is derived from an EMBL/GenBank/DDBJ whole genome shotgun (WGS) entry which is preliminary data.</text>
</comment>
<accession>A0ABS1J8X5</accession>
<dbReference type="Pfam" id="PF13490">
    <property type="entry name" value="zf-HC2"/>
    <property type="match status" value="1"/>
</dbReference>
<proteinExistence type="inferred from homology"/>
<dbReference type="Proteomes" id="UP000602284">
    <property type="component" value="Unassembled WGS sequence"/>
</dbReference>
<evidence type="ECO:0000256" key="2">
    <source>
        <dbReference type="ARBA" id="ARBA00024438"/>
    </source>
</evidence>
<name>A0ABS1J8X5_9BACL</name>
<organism evidence="4 5">
    <name type="scientific">Tumebacillus amylolyticus</name>
    <dbReference type="NCBI Taxonomy" id="2801339"/>
    <lineage>
        <taxon>Bacteria</taxon>
        <taxon>Bacillati</taxon>
        <taxon>Bacillota</taxon>
        <taxon>Bacilli</taxon>
        <taxon>Bacillales</taxon>
        <taxon>Alicyclobacillaceae</taxon>
        <taxon>Tumebacillus</taxon>
    </lineage>
</organism>
<evidence type="ECO:0000256" key="1">
    <source>
        <dbReference type="ARBA" id="ARBA00024353"/>
    </source>
</evidence>
<feature type="domain" description="Putative zinc-finger" evidence="3">
    <location>
        <begin position="9"/>
        <end position="36"/>
    </location>
</feature>
<reference evidence="4 5" key="1">
    <citation type="submission" date="2021-01" db="EMBL/GenBank/DDBJ databases">
        <title>Tumebacillus sp. strain ITR2 16S ribosomal RNA gene Genome sequencing and assembly.</title>
        <authorList>
            <person name="Kang M."/>
        </authorList>
    </citation>
    <scope>NUCLEOTIDE SEQUENCE [LARGE SCALE GENOMIC DNA]</scope>
    <source>
        <strain evidence="4 5">ITR2</strain>
    </source>
</reference>
<gene>
    <name evidence="4" type="ORF">JJB07_05470</name>
</gene>
<dbReference type="Gene3D" id="1.10.10.1320">
    <property type="entry name" value="Anti-sigma factor, zinc-finger domain"/>
    <property type="match status" value="1"/>
</dbReference>
<dbReference type="InterPro" id="IPR027383">
    <property type="entry name" value="Znf_put"/>
</dbReference>
<evidence type="ECO:0000313" key="4">
    <source>
        <dbReference type="EMBL" id="MBL0386098.1"/>
    </source>
</evidence>